<keyword evidence="2" id="KW-1185">Reference proteome</keyword>
<evidence type="ECO:0000313" key="2">
    <source>
        <dbReference type="Proteomes" id="UP001403385"/>
    </source>
</evidence>
<name>A0AAW9SGC4_9BACT</name>
<proteinExistence type="predicted"/>
<gene>
    <name evidence="1" type="ORF">AAG747_26770</name>
</gene>
<evidence type="ECO:0000313" key="1">
    <source>
        <dbReference type="EMBL" id="MEN7551548.1"/>
    </source>
</evidence>
<dbReference type="EMBL" id="JBDKWZ010000023">
    <property type="protein sequence ID" value="MEN7551548.1"/>
    <property type="molecule type" value="Genomic_DNA"/>
</dbReference>
<dbReference type="AlphaFoldDB" id="A0AAW9SGC4"/>
<reference evidence="1 2" key="1">
    <citation type="submission" date="2024-04" db="EMBL/GenBank/DDBJ databases">
        <title>Novel genus in family Flammeovirgaceae.</title>
        <authorList>
            <person name="Nguyen T.H."/>
            <person name="Vuong T.Q."/>
            <person name="Le H."/>
            <person name="Kim S.-G."/>
        </authorList>
    </citation>
    <scope>NUCLEOTIDE SEQUENCE [LARGE SCALE GENOMIC DNA]</scope>
    <source>
        <strain evidence="1 2">JCM 23209</strain>
    </source>
</reference>
<accession>A0AAW9SGC4</accession>
<protein>
    <submittedName>
        <fullName evidence="1">Uncharacterized protein</fullName>
    </submittedName>
</protein>
<comment type="caution">
    <text evidence="1">The sequence shown here is derived from an EMBL/GenBank/DDBJ whole genome shotgun (WGS) entry which is preliminary data.</text>
</comment>
<organism evidence="1 2">
    <name type="scientific">Rapidithrix thailandica</name>
    <dbReference type="NCBI Taxonomy" id="413964"/>
    <lineage>
        <taxon>Bacteria</taxon>
        <taxon>Pseudomonadati</taxon>
        <taxon>Bacteroidota</taxon>
        <taxon>Cytophagia</taxon>
        <taxon>Cytophagales</taxon>
        <taxon>Flammeovirgaceae</taxon>
        <taxon>Rapidithrix</taxon>
    </lineage>
</organism>
<sequence>MFTADGYDGCNMAWEFIRKFMTSGPDDLEIPKQLYYPLSSKITRRSISFQEAIRYHWPFPPYRRNETTILQVFKTILIPVQLAFYIPNVLADGCWHWMVNLGKPKMILHVLEEANKQIITPNMVFKILDKKITVIKYKKAKELFYTYTKSIAEDK</sequence>
<dbReference type="Proteomes" id="UP001403385">
    <property type="component" value="Unassembled WGS sequence"/>
</dbReference>
<dbReference type="RefSeq" id="WP_346824329.1">
    <property type="nucleotide sequence ID" value="NZ_JBDKWZ010000023.1"/>
</dbReference>